<protein>
    <submittedName>
        <fullName evidence="1">Uncharacterized protein</fullName>
    </submittedName>
</protein>
<dbReference type="EMBL" id="JABSTQ010011302">
    <property type="protein sequence ID" value="KAG0413001.1"/>
    <property type="molecule type" value="Genomic_DNA"/>
</dbReference>
<proteinExistence type="predicted"/>
<gene>
    <name evidence="1" type="ORF">HPB47_009865</name>
</gene>
<keyword evidence="2" id="KW-1185">Reference proteome</keyword>
<organism evidence="1 2">
    <name type="scientific">Ixodes persulcatus</name>
    <name type="common">Taiga tick</name>
    <dbReference type="NCBI Taxonomy" id="34615"/>
    <lineage>
        <taxon>Eukaryota</taxon>
        <taxon>Metazoa</taxon>
        <taxon>Ecdysozoa</taxon>
        <taxon>Arthropoda</taxon>
        <taxon>Chelicerata</taxon>
        <taxon>Arachnida</taxon>
        <taxon>Acari</taxon>
        <taxon>Parasitiformes</taxon>
        <taxon>Ixodida</taxon>
        <taxon>Ixodoidea</taxon>
        <taxon>Ixodidae</taxon>
        <taxon>Ixodinae</taxon>
        <taxon>Ixodes</taxon>
    </lineage>
</organism>
<evidence type="ECO:0000313" key="1">
    <source>
        <dbReference type="EMBL" id="KAG0413001.1"/>
    </source>
</evidence>
<name>A0AC60P115_IXOPE</name>
<sequence length="818" mass="91068">MRISAACVEDENYVNMSPIRFAVEFVPRPVRFQLAFNRDSSWNEVQTVLLDRVGLLPSDSTVRITYADDEDEKVQLSSEPEMQEALRVAEKKGNVLQIQMVDVTDDSEASARDSGPLLRGSYREKESGEFVFVDDDNNDGGDCPTSGLEAAAAAAPEVDATSDPRRRDNATTPPPPWFVDFVRTLRNELKDEVTAEVFKRLDERKVDKWTTAAVADSFQDVATCGNCLCQIQGARYRCWVCPNYELCEVCESLPSVHDNSHMMLKIRRSAGAAQPGSRRKRCNGTTFRPMRSPNRLSTMRDIKQEMKMQKLMKKLEKYNLRDANLYRPSTAGVENYLNADLYDSEFVCDDTIPDWTHVQPGTRFTKRWKVRNSGTQSWDRSILLKYCWGTLGLMPNDTDIEAPPLHPNAEGTLEVQFTAPHEPGHYQTHWRMYSPQGYFGHRLWCNVVVDPALTLEPRQKHMASLKVVPGPDDDFVPEQTTLKTEDLAAELKAKIVSQTATPFNTPAGMTPRKSPESEDEGSEPEECGSKMSILDMPIHHDTEESASVLSLSSLDTEGDFEVVPLPSCFNLNIPFNLPESTADTESDLVHSSVATALGSASPSCEVLDQVPRCGDRLWKEKALDSTAGHSVCPSRFQDPVVIDSDSSNSEASVSTRPDDSTLQVATEEHQRKPTASGEESEDKATRKPAFSSRKIYKVEGVGDALPEALVNGALSAAATVYNTAKTVFSGIQPRQGVPMDQRRLSSSDWSPPASRLCPQEKLFEMGFRNHQLNSVLLKKHSGDIQKVIEELISANIDSWSSSSMERPPTARPFMCSFD</sequence>
<accession>A0AC60P115</accession>
<dbReference type="Proteomes" id="UP000805193">
    <property type="component" value="Unassembled WGS sequence"/>
</dbReference>
<comment type="caution">
    <text evidence="1">The sequence shown here is derived from an EMBL/GenBank/DDBJ whole genome shotgun (WGS) entry which is preliminary data.</text>
</comment>
<evidence type="ECO:0000313" key="2">
    <source>
        <dbReference type="Proteomes" id="UP000805193"/>
    </source>
</evidence>
<reference evidence="1 2" key="1">
    <citation type="journal article" date="2020" name="Cell">
        <title>Large-Scale Comparative Analyses of Tick Genomes Elucidate Their Genetic Diversity and Vector Capacities.</title>
        <authorList>
            <consortium name="Tick Genome and Microbiome Consortium (TIGMIC)"/>
            <person name="Jia N."/>
            <person name="Wang J."/>
            <person name="Shi W."/>
            <person name="Du L."/>
            <person name="Sun Y."/>
            <person name="Zhan W."/>
            <person name="Jiang J.F."/>
            <person name="Wang Q."/>
            <person name="Zhang B."/>
            <person name="Ji P."/>
            <person name="Bell-Sakyi L."/>
            <person name="Cui X.M."/>
            <person name="Yuan T.T."/>
            <person name="Jiang B.G."/>
            <person name="Yang W.F."/>
            <person name="Lam T.T."/>
            <person name="Chang Q.C."/>
            <person name="Ding S.J."/>
            <person name="Wang X.J."/>
            <person name="Zhu J.G."/>
            <person name="Ruan X.D."/>
            <person name="Zhao L."/>
            <person name="Wei J.T."/>
            <person name="Ye R.Z."/>
            <person name="Que T.C."/>
            <person name="Du C.H."/>
            <person name="Zhou Y.H."/>
            <person name="Cheng J.X."/>
            <person name="Dai P.F."/>
            <person name="Guo W.B."/>
            <person name="Han X.H."/>
            <person name="Huang E.J."/>
            <person name="Li L.F."/>
            <person name="Wei W."/>
            <person name="Gao Y.C."/>
            <person name="Liu J.Z."/>
            <person name="Shao H.Z."/>
            <person name="Wang X."/>
            <person name="Wang C.C."/>
            <person name="Yang T.C."/>
            <person name="Huo Q.B."/>
            <person name="Li W."/>
            <person name="Chen H.Y."/>
            <person name="Chen S.E."/>
            <person name="Zhou L.G."/>
            <person name="Ni X.B."/>
            <person name="Tian J.H."/>
            <person name="Sheng Y."/>
            <person name="Liu T."/>
            <person name="Pan Y.S."/>
            <person name="Xia L.Y."/>
            <person name="Li J."/>
            <person name="Zhao F."/>
            <person name="Cao W.C."/>
        </authorList>
    </citation>
    <scope>NUCLEOTIDE SEQUENCE [LARGE SCALE GENOMIC DNA]</scope>
    <source>
        <strain evidence="1">Iper-2018</strain>
    </source>
</reference>